<dbReference type="AlphaFoldDB" id="A0A173VA39"/>
<organism evidence="2 3">
    <name type="scientific">Agathobacter rectalis</name>
    <dbReference type="NCBI Taxonomy" id="39491"/>
    <lineage>
        <taxon>Bacteria</taxon>
        <taxon>Bacillati</taxon>
        <taxon>Bacillota</taxon>
        <taxon>Clostridia</taxon>
        <taxon>Lachnospirales</taxon>
        <taxon>Lachnospiraceae</taxon>
        <taxon>Agathobacter</taxon>
    </lineage>
</organism>
<protein>
    <submittedName>
        <fullName evidence="2">Uncharacterized protein</fullName>
    </submittedName>
</protein>
<proteinExistence type="predicted"/>
<evidence type="ECO:0000256" key="1">
    <source>
        <dbReference type="ARBA" id="ARBA00023125"/>
    </source>
</evidence>
<gene>
    <name evidence="2" type="ORF">ERS852580_02778</name>
</gene>
<sequence>MNSADGQHSPNSTRRIVRGSYPVSMASCFWAVTTYSANMGLINNYILPVIGKTDVSSVNNHFVEKFYRTLPQMPLGAKTEKFLQPANK</sequence>
<name>A0A173VA39_9FIRM</name>
<dbReference type="Proteomes" id="UP000095673">
    <property type="component" value="Unassembled WGS sequence"/>
</dbReference>
<keyword evidence="1" id="KW-0238">DNA-binding</keyword>
<accession>A0A173VA39</accession>
<dbReference type="Gene3D" id="1.10.150.130">
    <property type="match status" value="1"/>
</dbReference>
<evidence type="ECO:0000313" key="2">
    <source>
        <dbReference type="EMBL" id="CUN23650.1"/>
    </source>
</evidence>
<reference evidence="2 3" key="1">
    <citation type="submission" date="2015-09" db="EMBL/GenBank/DDBJ databases">
        <authorList>
            <consortium name="Pathogen Informatics"/>
        </authorList>
    </citation>
    <scope>NUCLEOTIDE SEQUENCE [LARGE SCALE GENOMIC DNA]</scope>
    <source>
        <strain evidence="2 3">2789STDY5834968</strain>
    </source>
</reference>
<dbReference type="InterPro" id="IPR010998">
    <property type="entry name" value="Integrase_recombinase_N"/>
</dbReference>
<dbReference type="GO" id="GO:0003677">
    <property type="term" value="F:DNA binding"/>
    <property type="evidence" value="ECO:0007669"/>
    <property type="project" value="UniProtKB-KW"/>
</dbReference>
<evidence type="ECO:0000313" key="3">
    <source>
        <dbReference type="Proteomes" id="UP000095673"/>
    </source>
</evidence>
<dbReference type="EMBL" id="CYXM01000015">
    <property type="protein sequence ID" value="CUN23650.1"/>
    <property type="molecule type" value="Genomic_DNA"/>
</dbReference>